<keyword evidence="2" id="KW-1185">Reference proteome</keyword>
<dbReference type="RefSeq" id="WP_129478790.1">
    <property type="nucleotide sequence ID" value="NZ_SDWS01000010.1"/>
</dbReference>
<protein>
    <recommendedName>
        <fullName evidence="3">WD40 repeat domain-containing protein</fullName>
    </recommendedName>
</protein>
<evidence type="ECO:0008006" key="3">
    <source>
        <dbReference type="Google" id="ProtNLM"/>
    </source>
</evidence>
<dbReference type="EMBL" id="SDWS01000010">
    <property type="protein sequence ID" value="RYB88900.1"/>
    <property type="molecule type" value="Genomic_DNA"/>
</dbReference>
<dbReference type="Proteomes" id="UP000291838">
    <property type="component" value="Unassembled WGS sequence"/>
</dbReference>
<dbReference type="OrthoDB" id="3756283at2"/>
<evidence type="ECO:0000313" key="1">
    <source>
        <dbReference type="EMBL" id="RYB88900.1"/>
    </source>
</evidence>
<comment type="caution">
    <text evidence="1">The sequence shown here is derived from an EMBL/GenBank/DDBJ whole genome shotgun (WGS) entry which is preliminary data.</text>
</comment>
<proteinExistence type="predicted"/>
<dbReference type="SUPFAM" id="SSF82171">
    <property type="entry name" value="DPP6 N-terminal domain-like"/>
    <property type="match status" value="1"/>
</dbReference>
<evidence type="ECO:0000313" key="2">
    <source>
        <dbReference type="Proteomes" id="UP000291838"/>
    </source>
</evidence>
<organism evidence="1 2">
    <name type="scientific">Nocardioides glacieisoli</name>
    <dbReference type="NCBI Taxonomy" id="1168730"/>
    <lineage>
        <taxon>Bacteria</taxon>
        <taxon>Bacillati</taxon>
        <taxon>Actinomycetota</taxon>
        <taxon>Actinomycetes</taxon>
        <taxon>Propionibacteriales</taxon>
        <taxon>Nocardioidaceae</taxon>
        <taxon>Nocardioides</taxon>
    </lineage>
</organism>
<name>A0A4Q2RJK6_9ACTN</name>
<gene>
    <name evidence="1" type="ORF">EUA06_19180</name>
</gene>
<accession>A0A4Q2RJK6</accession>
<dbReference type="AlphaFoldDB" id="A0A4Q2RJK6"/>
<reference evidence="1 2" key="1">
    <citation type="submission" date="2019-01" db="EMBL/GenBank/DDBJ databases">
        <title>Novel species of Nocardioides.</title>
        <authorList>
            <person name="Liu Q."/>
            <person name="Xin Y.-H."/>
        </authorList>
    </citation>
    <scope>NUCLEOTIDE SEQUENCE [LARGE SCALE GENOMIC DNA]</scope>
    <source>
        <strain evidence="1 2">HLT3-15</strain>
    </source>
</reference>
<sequence length="339" mass="36393">MLTQMVALVLGLVSVSVPVPPTYDELPMGAPTTLPWWQGGQLHVGGAVIATGRSDIVSRGGTTVVAADGGRSTGGPATWFVVEGGTLEQLPMRTRGSQPLVSADGRWLAWAEVRAPRTEAYRRVQRYRVVLYDVERQGVANLFRDRRSVAQEDGDNGIWLRTLSNRGRLVLSQGSAGVKVLSPRGRPVRFGGPQVGNGVDLDGWPGGTTVWRSKSEASVYGTVGRNGGFDQVGRFTVSWSGLWSADGSAYAYTDYGPDGNEYWVRRLDGASVRLTTPSDVRELRIVGWESPDAVVLWSFDDYSGMPSSRLVRCSAATGSCERVPGGPLPGSPATMSSPY</sequence>